<evidence type="ECO:0000256" key="1">
    <source>
        <dbReference type="SAM" id="Phobius"/>
    </source>
</evidence>
<dbReference type="STRING" id="718252.FP2_27880"/>
<reference evidence="2 3" key="1">
    <citation type="submission" date="2010-03" db="EMBL/GenBank/DDBJ databases">
        <title>The genome sequence of Faecalibacterium prausnitzii L2/6.</title>
        <authorList>
            <consortium name="metaHIT consortium -- http://www.metahit.eu/"/>
            <person name="Pajon A."/>
            <person name="Turner K."/>
            <person name="Parkhill J."/>
            <person name="Duncan S."/>
            <person name="Flint H."/>
        </authorList>
    </citation>
    <scope>NUCLEOTIDE SEQUENCE [LARGE SCALE GENOMIC DNA]</scope>
    <source>
        <strain evidence="3">L2-6</strain>
    </source>
</reference>
<dbReference type="HOGENOM" id="CLU_3343906_0_0_9"/>
<protein>
    <submittedName>
        <fullName evidence="2">Uncharacterized protein</fullName>
    </submittedName>
</protein>
<organism evidence="2 3">
    <name type="scientific">Faecalibacterium prausnitzii L2-6</name>
    <dbReference type="NCBI Taxonomy" id="718252"/>
    <lineage>
        <taxon>Bacteria</taxon>
        <taxon>Bacillati</taxon>
        <taxon>Bacillota</taxon>
        <taxon>Clostridia</taxon>
        <taxon>Eubacteriales</taxon>
        <taxon>Oscillospiraceae</taxon>
        <taxon>Faecalibacterium</taxon>
    </lineage>
</organism>
<dbReference type="Proteomes" id="UP000008804">
    <property type="component" value="Chromosome"/>
</dbReference>
<evidence type="ECO:0000313" key="2">
    <source>
        <dbReference type="EMBL" id="CBL00072.1"/>
    </source>
</evidence>
<dbReference type="EMBL" id="FP929045">
    <property type="protein sequence ID" value="CBL00072.1"/>
    <property type="molecule type" value="Genomic_DNA"/>
</dbReference>
<keyword evidence="1" id="KW-0812">Transmembrane</keyword>
<keyword evidence="1" id="KW-0472">Membrane</keyword>
<gene>
    <name evidence="2" type="ORF">FP2_27880</name>
</gene>
<accession>D4K1C3</accession>
<feature type="transmembrane region" description="Helical" evidence="1">
    <location>
        <begin position="6"/>
        <end position="28"/>
    </location>
</feature>
<reference evidence="2 3" key="2">
    <citation type="submission" date="2010-03" db="EMBL/GenBank/DDBJ databases">
        <authorList>
            <person name="Pajon A."/>
        </authorList>
    </citation>
    <scope>NUCLEOTIDE SEQUENCE [LARGE SCALE GENOMIC DNA]</scope>
    <source>
        <strain evidence="3">L2-6</strain>
    </source>
</reference>
<dbReference type="KEGG" id="fpr:FP2_27880"/>
<proteinExistence type="predicted"/>
<dbReference type="BioCyc" id="FPRA718252:G1375-2393-MONOMER"/>
<dbReference type="AlphaFoldDB" id="D4K1C3"/>
<keyword evidence="3" id="KW-1185">Reference proteome</keyword>
<evidence type="ECO:0000313" key="3">
    <source>
        <dbReference type="Proteomes" id="UP000008804"/>
    </source>
</evidence>
<keyword evidence="1" id="KW-1133">Transmembrane helix</keyword>
<name>D4K1C3_9FIRM</name>
<sequence>MSLQVILEGLGLGALLVLVCAVGTCWFWRLAWFSCER</sequence>